<accession>A0A2P6NQ05</accession>
<dbReference type="InParanoid" id="A0A2P6NQ05"/>
<sequence>MLKCYCNHFWTSVLSHIRAEYLPIWCEVCRGGCFLFVSLVSDLLQVCPQLIVQFSSEDTFPQNVLVGVQNTLNKETNCINTIVMMFLLTGNLIRGLMALLFNPISKIEVIGTTATINVWKSSAWRKQPLG</sequence>
<evidence type="ECO:0000313" key="1">
    <source>
        <dbReference type="EMBL" id="PRP85988.1"/>
    </source>
</evidence>
<dbReference type="Proteomes" id="UP000241769">
    <property type="component" value="Unassembled WGS sequence"/>
</dbReference>
<protein>
    <submittedName>
        <fullName evidence="1">Uncharacterized protein</fullName>
    </submittedName>
</protein>
<evidence type="ECO:0000313" key="2">
    <source>
        <dbReference type="Proteomes" id="UP000241769"/>
    </source>
</evidence>
<dbReference type="EMBL" id="MDYQ01000036">
    <property type="protein sequence ID" value="PRP85988.1"/>
    <property type="molecule type" value="Genomic_DNA"/>
</dbReference>
<keyword evidence="2" id="KW-1185">Reference proteome</keyword>
<comment type="caution">
    <text evidence="1">The sequence shown here is derived from an EMBL/GenBank/DDBJ whole genome shotgun (WGS) entry which is preliminary data.</text>
</comment>
<proteinExistence type="predicted"/>
<gene>
    <name evidence="1" type="ORF">PROFUN_05759</name>
</gene>
<reference evidence="1 2" key="1">
    <citation type="journal article" date="2018" name="Genome Biol. Evol.">
        <title>Multiple Roots of Fruiting Body Formation in Amoebozoa.</title>
        <authorList>
            <person name="Hillmann F."/>
            <person name="Forbes G."/>
            <person name="Novohradska S."/>
            <person name="Ferling I."/>
            <person name="Riege K."/>
            <person name="Groth M."/>
            <person name="Westermann M."/>
            <person name="Marz M."/>
            <person name="Spaller T."/>
            <person name="Winckler T."/>
            <person name="Schaap P."/>
            <person name="Glockner G."/>
        </authorList>
    </citation>
    <scope>NUCLEOTIDE SEQUENCE [LARGE SCALE GENOMIC DNA]</scope>
    <source>
        <strain evidence="1 2">Jena</strain>
    </source>
</reference>
<organism evidence="1 2">
    <name type="scientific">Planoprotostelium fungivorum</name>
    <dbReference type="NCBI Taxonomy" id="1890364"/>
    <lineage>
        <taxon>Eukaryota</taxon>
        <taxon>Amoebozoa</taxon>
        <taxon>Evosea</taxon>
        <taxon>Variosea</taxon>
        <taxon>Cavosteliida</taxon>
        <taxon>Cavosteliaceae</taxon>
        <taxon>Planoprotostelium</taxon>
    </lineage>
</organism>
<dbReference type="AlphaFoldDB" id="A0A2P6NQ05"/>
<name>A0A2P6NQ05_9EUKA</name>